<protein>
    <submittedName>
        <fullName evidence="1">Uncharacterized protein</fullName>
    </submittedName>
</protein>
<evidence type="ECO:0000313" key="2">
    <source>
        <dbReference type="Proteomes" id="UP001057375"/>
    </source>
</evidence>
<sequence>MKTYQEMEEGYDKVLRCTALAHASCTDNMVSALLKQPPLPIYRMKDLAFILLIRKRLGVATHVCKGTSCPMCKKNMSPDHYLHCQKATSGTKLRHDGILEALVEYLKPPDTQVLAEVDSHRASGGTRPDAVLYSPTHEGPDRTLIDVACADTSK</sequence>
<proteinExistence type="predicted"/>
<feature type="non-terminal residue" evidence="1">
    <location>
        <position position="154"/>
    </location>
</feature>
<keyword evidence="2" id="KW-1185">Reference proteome</keyword>
<dbReference type="Proteomes" id="UP001057375">
    <property type="component" value="Unassembled WGS sequence"/>
</dbReference>
<dbReference type="EMBL" id="BQXS01005555">
    <property type="protein sequence ID" value="GKT37968.1"/>
    <property type="molecule type" value="Genomic_DNA"/>
</dbReference>
<evidence type="ECO:0000313" key="1">
    <source>
        <dbReference type="EMBL" id="GKT37968.1"/>
    </source>
</evidence>
<name>A0ABQ5KZX5_9EUKA</name>
<gene>
    <name evidence="1" type="ORF">ADUPG1_003906</name>
</gene>
<comment type="caution">
    <text evidence="1">The sequence shown here is derived from an EMBL/GenBank/DDBJ whole genome shotgun (WGS) entry which is preliminary data.</text>
</comment>
<accession>A0ABQ5KZX5</accession>
<reference evidence="1" key="1">
    <citation type="submission" date="2022-03" db="EMBL/GenBank/DDBJ databases">
        <title>Draft genome sequence of Aduncisulcus paluster, a free-living microaerophilic Fornicata.</title>
        <authorList>
            <person name="Yuyama I."/>
            <person name="Kume K."/>
            <person name="Tamura T."/>
            <person name="Inagaki Y."/>
            <person name="Hashimoto T."/>
        </authorList>
    </citation>
    <scope>NUCLEOTIDE SEQUENCE</scope>
    <source>
        <strain evidence="1">NY0171</strain>
    </source>
</reference>
<organism evidence="1 2">
    <name type="scientific">Aduncisulcus paluster</name>
    <dbReference type="NCBI Taxonomy" id="2918883"/>
    <lineage>
        <taxon>Eukaryota</taxon>
        <taxon>Metamonada</taxon>
        <taxon>Carpediemonas-like organisms</taxon>
        <taxon>Aduncisulcus</taxon>
    </lineage>
</organism>